<dbReference type="PRINTS" id="PR00947">
    <property type="entry name" value="CUTICLE"/>
</dbReference>
<dbReference type="PROSITE" id="PS51155">
    <property type="entry name" value="CHIT_BIND_RR_2"/>
    <property type="match status" value="1"/>
</dbReference>
<feature type="region of interest" description="Disordered" evidence="4">
    <location>
        <begin position="37"/>
        <end position="59"/>
    </location>
</feature>
<protein>
    <submittedName>
        <fullName evidence="6">Cuticle protein 10.9</fullName>
    </submittedName>
</protein>
<evidence type="ECO:0000256" key="4">
    <source>
        <dbReference type="SAM" id="MobiDB-lite"/>
    </source>
</evidence>
<proteinExistence type="predicted"/>
<evidence type="ECO:0000256" key="3">
    <source>
        <dbReference type="PROSITE-ProRule" id="PRU00497"/>
    </source>
</evidence>
<dbReference type="GO" id="GO:0008010">
    <property type="term" value="F:structural constituent of chitin-based larval cuticle"/>
    <property type="evidence" value="ECO:0007669"/>
    <property type="project" value="TreeGrafter"/>
</dbReference>
<dbReference type="Pfam" id="PF00379">
    <property type="entry name" value="Chitin_bind_4"/>
    <property type="match status" value="1"/>
</dbReference>
<accession>A0A087TIA1</accession>
<dbReference type="EMBL" id="KK115336">
    <property type="protein sequence ID" value="KFM64840.1"/>
    <property type="molecule type" value="Genomic_DNA"/>
</dbReference>
<dbReference type="AlphaFoldDB" id="A0A087TIA1"/>
<dbReference type="PROSITE" id="PS00233">
    <property type="entry name" value="CHIT_BIND_RR_1"/>
    <property type="match status" value="1"/>
</dbReference>
<keyword evidence="2 3" id="KW-0193">Cuticle</keyword>
<feature type="compositionally biased region" description="Basic and acidic residues" evidence="4">
    <location>
        <begin position="38"/>
        <end position="47"/>
    </location>
</feature>
<organism evidence="6 7">
    <name type="scientific">Stegodyphus mimosarum</name>
    <name type="common">African social velvet spider</name>
    <dbReference type="NCBI Taxonomy" id="407821"/>
    <lineage>
        <taxon>Eukaryota</taxon>
        <taxon>Metazoa</taxon>
        <taxon>Ecdysozoa</taxon>
        <taxon>Arthropoda</taxon>
        <taxon>Chelicerata</taxon>
        <taxon>Arachnida</taxon>
        <taxon>Araneae</taxon>
        <taxon>Araneomorphae</taxon>
        <taxon>Entelegynae</taxon>
        <taxon>Eresoidea</taxon>
        <taxon>Eresidae</taxon>
        <taxon>Stegodyphus</taxon>
    </lineage>
</organism>
<dbReference type="PANTHER" id="PTHR10380:SF235">
    <property type="entry name" value="CUTICULAR PROTEIN 73D, ISOFORM B"/>
    <property type="match status" value="1"/>
</dbReference>
<evidence type="ECO:0000256" key="2">
    <source>
        <dbReference type="ARBA" id="ARBA00022460"/>
    </source>
</evidence>
<name>A0A087TIA1_STEMI</name>
<dbReference type="InterPro" id="IPR050468">
    <property type="entry name" value="Cuticle_Struct_Prot"/>
</dbReference>
<sequence>MKVFIIFAFLAVAAVAQYAEPQYQPIPYSFNYAAETEDGGRSSREESGDGAGRVTGSYSVNNLEGHSRVVEYIADEGGFRATIRTNEPGTDNISPADVVLESSAAGASAPGAAAYSAGAPVAAAARPAPRPAAPAAGRALRYILVPIDDPRAA</sequence>
<feature type="chain" id="PRO_5001829670" evidence="5">
    <location>
        <begin position="17"/>
        <end position="153"/>
    </location>
</feature>
<feature type="non-terminal residue" evidence="6">
    <location>
        <position position="153"/>
    </location>
</feature>
<evidence type="ECO:0000313" key="7">
    <source>
        <dbReference type="Proteomes" id="UP000054359"/>
    </source>
</evidence>
<dbReference type="PANTHER" id="PTHR10380">
    <property type="entry name" value="CUTICLE PROTEIN"/>
    <property type="match status" value="1"/>
</dbReference>
<dbReference type="OMA" id="NIEGHTR"/>
<evidence type="ECO:0000256" key="1">
    <source>
        <dbReference type="ARBA" id="ARBA00002980"/>
    </source>
</evidence>
<dbReference type="GO" id="GO:0062129">
    <property type="term" value="C:chitin-based extracellular matrix"/>
    <property type="evidence" value="ECO:0007669"/>
    <property type="project" value="TreeGrafter"/>
</dbReference>
<reference evidence="6 7" key="1">
    <citation type="submission" date="2013-11" db="EMBL/GenBank/DDBJ databases">
        <title>Genome sequencing of Stegodyphus mimosarum.</title>
        <authorList>
            <person name="Bechsgaard J."/>
        </authorList>
    </citation>
    <scope>NUCLEOTIDE SEQUENCE [LARGE SCALE GENOMIC DNA]</scope>
</reference>
<dbReference type="Proteomes" id="UP000054359">
    <property type="component" value="Unassembled WGS sequence"/>
</dbReference>
<evidence type="ECO:0000313" key="6">
    <source>
        <dbReference type="EMBL" id="KFM64840.1"/>
    </source>
</evidence>
<dbReference type="InterPro" id="IPR000618">
    <property type="entry name" value="Insect_cuticle"/>
</dbReference>
<dbReference type="InterPro" id="IPR031311">
    <property type="entry name" value="CHIT_BIND_RR_consensus"/>
</dbReference>
<comment type="function">
    <text evidence="1">Component of the rigid cuticle of the spider.</text>
</comment>
<keyword evidence="5" id="KW-0732">Signal</keyword>
<gene>
    <name evidence="6" type="ORF">X975_26979</name>
</gene>
<dbReference type="OrthoDB" id="8123782at2759"/>
<keyword evidence="7" id="KW-1185">Reference proteome</keyword>
<evidence type="ECO:0000256" key="5">
    <source>
        <dbReference type="SAM" id="SignalP"/>
    </source>
</evidence>
<feature type="signal peptide" evidence="5">
    <location>
        <begin position="1"/>
        <end position="16"/>
    </location>
</feature>